<dbReference type="EMBL" id="DVOD01000068">
    <property type="protein sequence ID" value="HIU93332.1"/>
    <property type="molecule type" value="Genomic_DNA"/>
</dbReference>
<accession>A0A9D1N1D8</accession>
<reference evidence="1" key="1">
    <citation type="submission" date="2020-10" db="EMBL/GenBank/DDBJ databases">
        <authorList>
            <person name="Gilroy R."/>
        </authorList>
    </citation>
    <scope>NUCLEOTIDE SEQUENCE</scope>
    <source>
        <strain evidence="1">CHK154-7741</strain>
    </source>
</reference>
<reference evidence="1" key="2">
    <citation type="journal article" date="2021" name="PeerJ">
        <title>Extensive microbial diversity within the chicken gut microbiome revealed by metagenomics and culture.</title>
        <authorList>
            <person name="Gilroy R."/>
            <person name="Ravi A."/>
            <person name="Getino M."/>
            <person name="Pursley I."/>
            <person name="Horton D.L."/>
            <person name="Alikhan N.F."/>
            <person name="Baker D."/>
            <person name="Gharbi K."/>
            <person name="Hall N."/>
            <person name="Watson M."/>
            <person name="Adriaenssens E.M."/>
            <person name="Foster-Nyarko E."/>
            <person name="Jarju S."/>
            <person name="Secka A."/>
            <person name="Antonio M."/>
            <person name="Oren A."/>
            <person name="Chaudhuri R.R."/>
            <person name="La Ragione R."/>
            <person name="Hildebrand F."/>
            <person name="Pallen M.J."/>
        </authorList>
    </citation>
    <scope>NUCLEOTIDE SEQUENCE</scope>
    <source>
        <strain evidence="1">CHK154-7741</strain>
    </source>
</reference>
<name>A0A9D1N1D8_9CLOT</name>
<sequence>MIESVSKALKAGSDNIKRIKISDDIEMKLPREVISKKSKALIKKTEELLLEQMEKLRKQKAVPGKYIELSKYHKKEAATVTVRPLYNSVSFEDSILVEIKKPNSTEVINISRRNPEKFRYEKMVPTQNGHATTNSYDSKRQSNETMETKVDNLIQEYLQIFFPQTKLNRYIIHSDLM</sequence>
<evidence type="ECO:0000313" key="1">
    <source>
        <dbReference type="EMBL" id="HIU93332.1"/>
    </source>
</evidence>
<comment type="caution">
    <text evidence="1">The sequence shown here is derived from an EMBL/GenBank/DDBJ whole genome shotgun (WGS) entry which is preliminary data.</text>
</comment>
<protein>
    <submittedName>
        <fullName evidence="1">Uncharacterized protein</fullName>
    </submittedName>
</protein>
<dbReference type="AlphaFoldDB" id="A0A9D1N1D8"/>
<organism evidence="1 2">
    <name type="scientific">Candidatus Limenecus avicola</name>
    <dbReference type="NCBI Taxonomy" id="2840847"/>
    <lineage>
        <taxon>Bacteria</taxon>
        <taxon>Bacillati</taxon>
        <taxon>Bacillota</taxon>
        <taxon>Clostridia</taxon>
        <taxon>Eubacteriales</taxon>
        <taxon>Clostridiaceae</taxon>
        <taxon>Clostridiaceae incertae sedis</taxon>
        <taxon>Candidatus Limenecus</taxon>
    </lineage>
</organism>
<dbReference type="Proteomes" id="UP000886748">
    <property type="component" value="Unassembled WGS sequence"/>
</dbReference>
<evidence type="ECO:0000313" key="2">
    <source>
        <dbReference type="Proteomes" id="UP000886748"/>
    </source>
</evidence>
<proteinExistence type="predicted"/>
<gene>
    <name evidence="1" type="ORF">IAD26_09410</name>
</gene>